<protein>
    <recommendedName>
        <fullName evidence="1">RNase H type-1 domain-containing protein</fullName>
    </recommendedName>
</protein>
<reference evidence="2" key="1">
    <citation type="journal article" date="2020" name="Nat. Genet.">
        <title>Genomic diversifications of five Gossypium allopolyploid species and their impact on cotton improvement.</title>
        <authorList>
            <person name="Chen Z.J."/>
            <person name="Sreedasyam A."/>
            <person name="Ando A."/>
            <person name="Song Q."/>
            <person name="De Santiago L.M."/>
            <person name="Hulse-Kemp A.M."/>
            <person name="Ding M."/>
            <person name="Ye W."/>
            <person name="Kirkbride R.C."/>
            <person name="Jenkins J."/>
            <person name="Plott C."/>
            <person name="Lovell J."/>
            <person name="Lin Y.M."/>
            <person name="Vaughn R."/>
            <person name="Liu B."/>
            <person name="Simpson S."/>
            <person name="Scheffler B.E."/>
            <person name="Wen L."/>
            <person name="Saski C.A."/>
            <person name="Grover C.E."/>
            <person name="Hu G."/>
            <person name="Conover J.L."/>
            <person name="Carlson J.W."/>
            <person name="Shu S."/>
            <person name="Boston L.B."/>
            <person name="Williams M."/>
            <person name="Peterson D.G."/>
            <person name="McGee K."/>
            <person name="Jones D.C."/>
            <person name="Wendel J.F."/>
            <person name="Stelly D.M."/>
            <person name="Grimwood J."/>
            <person name="Schmutz J."/>
        </authorList>
    </citation>
    <scope>NUCLEOTIDE SEQUENCE [LARGE SCALE GENOMIC DNA]</scope>
    <source>
        <strain evidence="2">cv. TM-1</strain>
    </source>
</reference>
<dbReference type="InterPro" id="IPR052929">
    <property type="entry name" value="RNase_H-like_EbsB-rel"/>
</dbReference>
<dbReference type="PaxDb" id="3635-A0A1U8IM56"/>
<dbReference type="GeneID" id="107898172"/>
<dbReference type="KEGG" id="ghi:107898172"/>
<evidence type="ECO:0000259" key="1">
    <source>
        <dbReference type="Pfam" id="PF13456"/>
    </source>
</evidence>
<evidence type="ECO:0000313" key="3">
    <source>
        <dbReference type="RefSeq" id="XP_016679202.1"/>
    </source>
</evidence>
<dbReference type="PANTHER" id="PTHR47074:SF11">
    <property type="entry name" value="REVERSE TRANSCRIPTASE-LIKE PROTEIN"/>
    <property type="match status" value="1"/>
</dbReference>
<keyword evidence="2" id="KW-1185">Reference proteome</keyword>
<feature type="domain" description="RNase H type-1" evidence="1">
    <location>
        <begin position="89"/>
        <end position="162"/>
    </location>
</feature>
<dbReference type="GO" id="GO:0003676">
    <property type="term" value="F:nucleic acid binding"/>
    <property type="evidence" value="ECO:0007669"/>
    <property type="project" value="InterPro"/>
</dbReference>
<dbReference type="PANTHER" id="PTHR47074">
    <property type="entry name" value="BNAC02G40300D PROTEIN"/>
    <property type="match status" value="1"/>
</dbReference>
<dbReference type="AlphaFoldDB" id="A0A1U8IM56"/>
<dbReference type="RefSeq" id="XP_016679202.1">
    <property type="nucleotide sequence ID" value="XM_016823713.1"/>
</dbReference>
<evidence type="ECO:0000313" key="2">
    <source>
        <dbReference type="Proteomes" id="UP000818029"/>
    </source>
</evidence>
<dbReference type="GO" id="GO:0004523">
    <property type="term" value="F:RNA-DNA hybrid ribonuclease activity"/>
    <property type="evidence" value="ECO:0007669"/>
    <property type="project" value="InterPro"/>
</dbReference>
<dbReference type="Proteomes" id="UP000818029">
    <property type="component" value="Chromosome D04"/>
</dbReference>
<dbReference type="STRING" id="3635.A0A1U8IM56"/>
<organism evidence="2 3">
    <name type="scientific">Gossypium hirsutum</name>
    <name type="common">Upland cotton</name>
    <name type="synonym">Gossypium mexicanum</name>
    <dbReference type="NCBI Taxonomy" id="3635"/>
    <lineage>
        <taxon>Eukaryota</taxon>
        <taxon>Viridiplantae</taxon>
        <taxon>Streptophyta</taxon>
        <taxon>Embryophyta</taxon>
        <taxon>Tracheophyta</taxon>
        <taxon>Spermatophyta</taxon>
        <taxon>Magnoliopsida</taxon>
        <taxon>eudicotyledons</taxon>
        <taxon>Gunneridae</taxon>
        <taxon>Pentapetalae</taxon>
        <taxon>rosids</taxon>
        <taxon>malvids</taxon>
        <taxon>Malvales</taxon>
        <taxon>Malvaceae</taxon>
        <taxon>Malvoideae</taxon>
        <taxon>Gossypium</taxon>
    </lineage>
</organism>
<dbReference type="InterPro" id="IPR002156">
    <property type="entry name" value="RNaseH_domain"/>
</dbReference>
<gene>
    <name evidence="3" type="primary">LOC107898172</name>
</gene>
<dbReference type="Pfam" id="PF13456">
    <property type="entry name" value="RVT_3"/>
    <property type="match status" value="1"/>
</dbReference>
<proteinExistence type="predicted"/>
<sequence length="163" mass="18627">MAENLANSTTREQVMLRVVYTLWYIWKAKCEKVMQGKEIDVWSTIRNILFATKEWSYMNAQYKLGRSQDMPDFKIRGWEKPEGSWLKINCDVTFNVDTGDTGLGVVVQNSEGLLVDGTGKHVQVDSLEVMKALALKMVADLAKQKGFQNIIFEIDLKVVMDEI</sequence>
<dbReference type="SMR" id="A0A1U8IM56"/>
<reference evidence="3" key="2">
    <citation type="submission" date="2025-08" db="UniProtKB">
        <authorList>
            <consortium name="RefSeq"/>
        </authorList>
    </citation>
    <scope>IDENTIFICATION</scope>
</reference>
<name>A0A1U8IM56_GOSHI</name>
<accession>A0A1U8IM56</accession>